<sequence>MKFLQVGDAAIHYQADGLSDGRPIIALVNSLGTDLRIWDPVVAALGRHYAFLRHDKRGHGLSETGSAPASIETHAADVLALMAHLDIERVILWGLSIGGLVAQSIAVSHPERVRALILSNTAHKIGTAEMWNARIGAIKAEGLSPMVDPVMERWFTPAFRRADNPLYAGARTMLARQEVEGYCRSAAAVRDADFTEALRGVALPTLCIAGSGDGSTPPALVRELSALIPGSHYAEIDACGHIPCLEQPDAYAACVADFLTRLPEL</sequence>
<protein>
    <submittedName>
        <fullName evidence="2">3-oxoadipate enol-lactonase</fullName>
    </submittedName>
</protein>
<keyword evidence="3" id="KW-1185">Reference proteome</keyword>
<dbReference type="InterPro" id="IPR026968">
    <property type="entry name" value="PcaD/CatD"/>
</dbReference>
<dbReference type="EMBL" id="MKIP01000023">
    <property type="protein sequence ID" value="OLP62608.1"/>
    <property type="molecule type" value="Genomic_DNA"/>
</dbReference>
<dbReference type="Gene3D" id="3.40.50.1820">
    <property type="entry name" value="alpha/beta hydrolase"/>
    <property type="match status" value="1"/>
</dbReference>
<dbReference type="Pfam" id="PF12697">
    <property type="entry name" value="Abhydrolase_6"/>
    <property type="match status" value="1"/>
</dbReference>
<dbReference type="Proteomes" id="UP000186364">
    <property type="component" value="Unassembled WGS sequence"/>
</dbReference>
<organism evidence="2 3">
    <name type="scientific">Xaviernesmea oryzae</name>
    <dbReference type="NCBI Taxonomy" id="464029"/>
    <lineage>
        <taxon>Bacteria</taxon>
        <taxon>Pseudomonadati</taxon>
        <taxon>Pseudomonadota</taxon>
        <taxon>Alphaproteobacteria</taxon>
        <taxon>Hyphomicrobiales</taxon>
        <taxon>Rhizobiaceae</taxon>
        <taxon>Rhizobium/Agrobacterium group</taxon>
        <taxon>Xaviernesmea</taxon>
    </lineage>
</organism>
<evidence type="ECO:0000313" key="3">
    <source>
        <dbReference type="Proteomes" id="UP000186364"/>
    </source>
</evidence>
<feature type="domain" description="AB hydrolase-1" evidence="1">
    <location>
        <begin position="27"/>
        <end position="253"/>
    </location>
</feature>
<evidence type="ECO:0000259" key="1">
    <source>
        <dbReference type="Pfam" id="PF12697"/>
    </source>
</evidence>
<dbReference type="InterPro" id="IPR029058">
    <property type="entry name" value="AB_hydrolase_fold"/>
</dbReference>
<dbReference type="GO" id="GO:0042952">
    <property type="term" value="P:beta-ketoadipate pathway"/>
    <property type="evidence" value="ECO:0007669"/>
    <property type="project" value="InterPro"/>
</dbReference>
<proteinExistence type="predicted"/>
<dbReference type="InterPro" id="IPR050471">
    <property type="entry name" value="AB_hydrolase"/>
</dbReference>
<dbReference type="OrthoDB" id="9793083at2"/>
<name>A0A1Q9B3I3_9HYPH</name>
<gene>
    <name evidence="2" type="ORF">BJF93_12415</name>
</gene>
<reference evidence="2 3" key="1">
    <citation type="submission" date="2016-09" db="EMBL/GenBank/DDBJ databases">
        <title>Rhizobium sp. nov., a novel species isolated from the rice rhizosphere.</title>
        <authorList>
            <person name="Zhao J."/>
            <person name="Zhang X."/>
        </authorList>
    </citation>
    <scope>NUCLEOTIDE SEQUENCE [LARGE SCALE GENOMIC DNA]</scope>
    <source>
        <strain evidence="2 3">1.7048</strain>
    </source>
</reference>
<dbReference type="PANTHER" id="PTHR43433">
    <property type="entry name" value="HYDROLASE, ALPHA/BETA FOLD FAMILY PROTEIN"/>
    <property type="match status" value="1"/>
</dbReference>
<dbReference type="GO" id="GO:0047570">
    <property type="term" value="F:3-oxoadipate enol-lactonase activity"/>
    <property type="evidence" value="ECO:0007669"/>
    <property type="project" value="InterPro"/>
</dbReference>
<accession>A0A1Q9B3I3</accession>
<dbReference type="PANTHER" id="PTHR43433:SF1">
    <property type="entry name" value="BLL5160 PROTEIN"/>
    <property type="match status" value="1"/>
</dbReference>
<dbReference type="SUPFAM" id="SSF53474">
    <property type="entry name" value="alpha/beta-Hydrolases"/>
    <property type="match status" value="1"/>
</dbReference>
<dbReference type="PRINTS" id="PR00111">
    <property type="entry name" value="ABHYDROLASE"/>
</dbReference>
<dbReference type="NCBIfam" id="TIGR02427">
    <property type="entry name" value="protocat_pcaD"/>
    <property type="match status" value="1"/>
</dbReference>
<dbReference type="InterPro" id="IPR000073">
    <property type="entry name" value="AB_hydrolase_1"/>
</dbReference>
<dbReference type="RefSeq" id="WP_075625420.1">
    <property type="nucleotide sequence ID" value="NZ_FOAM01000025.1"/>
</dbReference>
<evidence type="ECO:0000313" key="2">
    <source>
        <dbReference type="EMBL" id="OLP62608.1"/>
    </source>
</evidence>
<dbReference type="AlphaFoldDB" id="A0A1Q9B3I3"/>
<comment type="caution">
    <text evidence="2">The sequence shown here is derived from an EMBL/GenBank/DDBJ whole genome shotgun (WGS) entry which is preliminary data.</text>
</comment>